<reference evidence="1 2" key="1">
    <citation type="journal article" date="2017" name="Genome Biol. Evol.">
        <title>Phytophthora megakarya and P. palmivora, closely related causal agents of cacao black pod rot, underwent increases in genome sizes and gene numbers by different mechanisms.</title>
        <authorList>
            <person name="Ali S.S."/>
            <person name="Shao J."/>
            <person name="Lary D.J."/>
            <person name="Kronmiller B."/>
            <person name="Shen D."/>
            <person name="Strem M.D."/>
            <person name="Amoako-Attah I."/>
            <person name="Akrofi A.Y."/>
            <person name="Begoude B.A."/>
            <person name="Ten Hoopen G.M."/>
            <person name="Coulibaly K."/>
            <person name="Kebe B.I."/>
            <person name="Melnick R.L."/>
            <person name="Guiltinan M.J."/>
            <person name="Tyler B.M."/>
            <person name="Meinhardt L.W."/>
            <person name="Bailey B.A."/>
        </authorList>
    </citation>
    <scope>NUCLEOTIDE SEQUENCE [LARGE SCALE GENOMIC DNA]</scope>
    <source>
        <strain evidence="2">sbr112.9</strain>
    </source>
</reference>
<sequence length="366" mass="43168">MLQGSAYKRSKNRVHVKNMYYRKLNLLGNLQLEVNTLEMQYEKLLDVYRQRDAQSASQLQIDFDHSYRNSNSTLSKAYVNLLLMKSALTRENSELRRMNEENVLMEKKIRQLIMVQDKEMSLQHGIQERNKNKPSLRMNPLTPEQYSKIVKDSYREIKAFRESKTCTSSGLRIFGWTDRHDVNEEQLVFLLDKLFSGLSLEEMSEGLWQILSDTEVLQTLKQSDADVHFHVVERPNKNAVVFYYTLERRDSDQRVRAFILSTQIDLGSEGSLIIFRTLDPSTFLKHDEDGRRGRKRIEPHKQTVWLNAFVWSICEFARDQQNDCRLTYGGKMNSTALATASWWYIHMLQSIMIMETRVTRSRRFLL</sequence>
<gene>
    <name evidence="1" type="ORF">PHPALM_15652</name>
</gene>
<dbReference type="EMBL" id="NCKW01008329">
    <property type="protein sequence ID" value="POM68216.1"/>
    <property type="molecule type" value="Genomic_DNA"/>
</dbReference>
<dbReference type="Proteomes" id="UP000237271">
    <property type="component" value="Unassembled WGS sequence"/>
</dbReference>
<dbReference type="AlphaFoldDB" id="A0A2P4XRN7"/>
<name>A0A2P4XRN7_9STRA</name>
<evidence type="ECO:0000313" key="2">
    <source>
        <dbReference type="Proteomes" id="UP000237271"/>
    </source>
</evidence>
<dbReference type="OrthoDB" id="138890at2759"/>
<accession>A0A2P4XRN7</accession>
<protein>
    <submittedName>
        <fullName evidence="1">Uncharacterized protein</fullName>
    </submittedName>
</protein>
<evidence type="ECO:0000313" key="1">
    <source>
        <dbReference type="EMBL" id="POM68216.1"/>
    </source>
</evidence>
<proteinExistence type="predicted"/>
<comment type="caution">
    <text evidence="1">The sequence shown here is derived from an EMBL/GenBank/DDBJ whole genome shotgun (WGS) entry which is preliminary data.</text>
</comment>
<keyword evidence="2" id="KW-1185">Reference proteome</keyword>
<organism evidence="1 2">
    <name type="scientific">Phytophthora palmivora</name>
    <dbReference type="NCBI Taxonomy" id="4796"/>
    <lineage>
        <taxon>Eukaryota</taxon>
        <taxon>Sar</taxon>
        <taxon>Stramenopiles</taxon>
        <taxon>Oomycota</taxon>
        <taxon>Peronosporomycetes</taxon>
        <taxon>Peronosporales</taxon>
        <taxon>Peronosporaceae</taxon>
        <taxon>Phytophthora</taxon>
    </lineage>
</organism>